<keyword evidence="17" id="KW-1185">Reference proteome</keyword>
<dbReference type="InterPro" id="IPR018517">
    <property type="entry name" value="tRNA_hU_synthase_CS"/>
</dbReference>
<evidence type="ECO:0000256" key="14">
    <source>
        <dbReference type="SAM" id="MobiDB-lite"/>
    </source>
</evidence>
<dbReference type="EMBL" id="PYSW02000036">
    <property type="protein sequence ID" value="KAG2377760.1"/>
    <property type="molecule type" value="Genomic_DNA"/>
</dbReference>
<dbReference type="GeneID" id="68101299"/>
<evidence type="ECO:0000256" key="4">
    <source>
        <dbReference type="ARBA" id="ARBA00022694"/>
    </source>
</evidence>
<keyword evidence="6" id="KW-0560">Oxidoreductase</keyword>
<dbReference type="CDD" id="cd02801">
    <property type="entry name" value="DUS_like_FMN"/>
    <property type="match status" value="1"/>
</dbReference>
<accession>A0AA88GIL6</accession>
<keyword evidence="5" id="KW-0521">NADP</keyword>
<comment type="caution">
    <text evidence="16">The sequence shown here is derived from an EMBL/GenBank/DDBJ whole genome shotgun (WGS) entry which is preliminary data.</text>
</comment>
<dbReference type="AlphaFoldDB" id="A0AA88GIL6"/>
<evidence type="ECO:0000256" key="5">
    <source>
        <dbReference type="ARBA" id="ARBA00022857"/>
    </source>
</evidence>
<evidence type="ECO:0000256" key="10">
    <source>
        <dbReference type="ARBA" id="ARBA00047287"/>
    </source>
</evidence>
<keyword evidence="2" id="KW-0285">Flavoprotein</keyword>
<evidence type="ECO:0000313" key="16">
    <source>
        <dbReference type="EMBL" id="KAG2377760.1"/>
    </source>
</evidence>
<evidence type="ECO:0000256" key="6">
    <source>
        <dbReference type="ARBA" id="ARBA00023002"/>
    </source>
</evidence>
<dbReference type="RefSeq" id="XP_044545022.1">
    <property type="nucleotide sequence ID" value="XM_044698966.1"/>
</dbReference>
<feature type="region of interest" description="Disordered" evidence="14">
    <location>
        <begin position="423"/>
        <end position="459"/>
    </location>
</feature>
<dbReference type="GO" id="GO:0017150">
    <property type="term" value="F:tRNA dihydrouridine synthase activity"/>
    <property type="evidence" value="ECO:0007669"/>
    <property type="project" value="InterPro"/>
</dbReference>
<comment type="catalytic activity">
    <reaction evidence="10">
        <text>5,6-dihydrouridine(17) in tRNA + NAD(+) = uridine(17) in tRNA + NADH + H(+)</text>
        <dbReference type="Rhea" id="RHEA:53372"/>
        <dbReference type="Rhea" id="RHEA-COMP:13541"/>
        <dbReference type="Rhea" id="RHEA-COMP:13542"/>
        <dbReference type="ChEBI" id="CHEBI:15378"/>
        <dbReference type="ChEBI" id="CHEBI:57540"/>
        <dbReference type="ChEBI" id="CHEBI:57945"/>
        <dbReference type="ChEBI" id="CHEBI:65315"/>
        <dbReference type="ChEBI" id="CHEBI:74443"/>
        <dbReference type="EC" id="1.3.1.88"/>
    </reaction>
    <physiologicalReaction direction="right-to-left" evidence="10">
        <dbReference type="Rhea" id="RHEA:53374"/>
    </physiologicalReaction>
</comment>
<evidence type="ECO:0000256" key="11">
    <source>
        <dbReference type="ARBA" id="ARBA00047652"/>
    </source>
</evidence>
<feature type="domain" description="DUS-like FMN-binding" evidence="15">
    <location>
        <begin position="107"/>
        <end position="390"/>
    </location>
</feature>
<keyword evidence="7" id="KW-0520">NAD</keyword>
<protein>
    <recommendedName>
        <fullName evidence="9">tRNA-dihydrouridine(16/17) synthase [NAD(P)(+)]</fullName>
        <ecNumber evidence="9">1.3.1.88</ecNumber>
    </recommendedName>
</protein>
<evidence type="ECO:0000256" key="13">
    <source>
        <dbReference type="ARBA" id="ARBA00049467"/>
    </source>
</evidence>
<dbReference type="GO" id="GO:0050660">
    <property type="term" value="F:flavin adenine dinucleotide binding"/>
    <property type="evidence" value="ECO:0007669"/>
    <property type="project" value="InterPro"/>
</dbReference>
<organism evidence="16 17">
    <name type="scientific">Naegleria lovaniensis</name>
    <name type="common">Amoeba</name>
    <dbReference type="NCBI Taxonomy" id="51637"/>
    <lineage>
        <taxon>Eukaryota</taxon>
        <taxon>Discoba</taxon>
        <taxon>Heterolobosea</taxon>
        <taxon>Tetramitia</taxon>
        <taxon>Eutetramitia</taxon>
        <taxon>Vahlkampfiidae</taxon>
        <taxon>Naegleria</taxon>
    </lineage>
</organism>
<keyword evidence="4" id="KW-0819">tRNA processing</keyword>
<evidence type="ECO:0000256" key="1">
    <source>
        <dbReference type="ARBA" id="ARBA00001917"/>
    </source>
</evidence>
<dbReference type="InterPro" id="IPR035587">
    <property type="entry name" value="DUS-like_FMN-bd"/>
</dbReference>
<comment type="catalytic activity">
    <reaction evidence="11">
        <text>5,6-dihydrouridine(16) in tRNA + NADP(+) = uridine(16) in tRNA + NADPH + H(+)</text>
        <dbReference type="Rhea" id="RHEA:53376"/>
        <dbReference type="Rhea" id="RHEA-COMP:13543"/>
        <dbReference type="Rhea" id="RHEA-COMP:13544"/>
        <dbReference type="ChEBI" id="CHEBI:15378"/>
        <dbReference type="ChEBI" id="CHEBI:57783"/>
        <dbReference type="ChEBI" id="CHEBI:58349"/>
        <dbReference type="ChEBI" id="CHEBI:65315"/>
        <dbReference type="ChEBI" id="CHEBI:74443"/>
        <dbReference type="EC" id="1.3.1.88"/>
    </reaction>
    <physiologicalReaction direction="right-to-left" evidence="11">
        <dbReference type="Rhea" id="RHEA:53378"/>
    </physiologicalReaction>
</comment>
<evidence type="ECO:0000256" key="3">
    <source>
        <dbReference type="ARBA" id="ARBA00022643"/>
    </source>
</evidence>
<comment type="catalytic activity">
    <reaction evidence="13">
        <text>5,6-dihydrouridine(17) in tRNA + NADP(+) = uridine(17) in tRNA + NADPH + H(+)</text>
        <dbReference type="Rhea" id="RHEA:53368"/>
        <dbReference type="Rhea" id="RHEA-COMP:13541"/>
        <dbReference type="Rhea" id="RHEA-COMP:13542"/>
        <dbReference type="ChEBI" id="CHEBI:15378"/>
        <dbReference type="ChEBI" id="CHEBI:57783"/>
        <dbReference type="ChEBI" id="CHEBI:58349"/>
        <dbReference type="ChEBI" id="CHEBI:65315"/>
        <dbReference type="ChEBI" id="CHEBI:74443"/>
        <dbReference type="EC" id="1.3.1.88"/>
    </reaction>
    <physiologicalReaction direction="right-to-left" evidence="13">
        <dbReference type="Rhea" id="RHEA:53370"/>
    </physiologicalReaction>
</comment>
<evidence type="ECO:0000256" key="9">
    <source>
        <dbReference type="ARBA" id="ARBA00038890"/>
    </source>
</evidence>
<dbReference type="PANTHER" id="PTHR11082:SF5">
    <property type="entry name" value="TRNA-DIHYDROURIDINE(16_17) SYNTHASE [NAD(P)(+)]-LIKE"/>
    <property type="match status" value="1"/>
</dbReference>
<evidence type="ECO:0000256" key="12">
    <source>
        <dbReference type="ARBA" id="ARBA00048934"/>
    </source>
</evidence>
<dbReference type="EC" id="1.3.1.88" evidence="9"/>
<proteinExistence type="inferred from homology"/>
<dbReference type="InterPro" id="IPR013785">
    <property type="entry name" value="Aldolase_TIM"/>
</dbReference>
<evidence type="ECO:0000259" key="15">
    <source>
        <dbReference type="Pfam" id="PF01207"/>
    </source>
</evidence>
<comment type="catalytic activity">
    <reaction evidence="12">
        <text>5,6-dihydrouridine(16) in tRNA + NAD(+) = uridine(16) in tRNA + NADH + H(+)</text>
        <dbReference type="Rhea" id="RHEA:53380"/>
        <dbReference type="Rhea" id="RHEA-COMP:13543"/>
        <dbReference type="Rhea" id="RHEA-COMP:13544"/>
        <dbReference type="ChEBI" id="CHEBI:15378"/>
        <dbReference type="ChEBI" id="CHEBI:57540"/>
        <dbReference type="ChEBI" id="CHEBI:57945"/>
        <dbReference type="ChEBI" id="CHEBI:65315"/>
        <dbReference type="ChEBI" id="CHEBI:74443"/>
        <dbReference type="EC" id="1.3.1.88"/>
    </reaction>
    <physiologicalReaction direction="right-to-left" evidence="12">
        <dbReference type="Rhea" id="RHEA:53382"/>
    </physiologicalReaction>
</comment>
<dbReference type="Pfam" id="PF01207">
    <property type="entry name" value="Dus"/>
    <property type="match status" value="1"/>
</dbReference>
<dbReference type="Gene3D" id="3.20.20.70">
    <property type="entry name" value="Aldolase class I"/>
    <property type="match status" value="1"/>
</dbReference>
<evidence type="ECO:0000313" key="17">
    <source>
        <dbReference type="Proteomes" id="UP000816034"/>
    </source>
</evidence>
<gene>
    <name evidence="16" type="ORF">C9374_008845</name>
</gene>
<dbReference type="Proteomes" id="UP000816034">
    <property type="component" value="Unassembled WGS sequence"/>
</dbReference>
<reference evidence="16 17" key="1">
    <citation type="journal article" date="2018" name="BMC Genomics">
        <title>The genome of Naegleria lovaniensis, the basis for a comparative approach to unravel pathogenicity factors of the human pathogenic amoeba N. fowleri.</title>
        <authorList>
            <person name="Liechti N."/>
            <person name="Schurch N."/>
            <person name="Bruggmann R."/>
            <person name="Wittwer M."/>
        </authorList>
    </citation>
    <scope>NUCLEOTIDE SEQUENCE [LARGE SCALE GENOMIC DNA]</scope>
    <source>
        <strain evidence="16 17">ATCC 30569</strain>
    </source>
</reference>
<dbReference type="PROSITE" id="PS01136">
    <property type="entry name" value="UPF0034"/>
    <property type="match status" value="1"/>
</dbReference>
<evidence type="ECO:0000256" key="8">
    <source>
        <dbReference type="ARBA" id="ARBA00038313"/>
    </source>
</evidence>
<dbReference type="PANTHER" id="PTHR11082">
    <property type="entry name" value="TRNA-DIHYDROURIDINE SYNTHASE"/>
    <property type="match status" value="1"/>
</dbReference>
<keyword evidence="3" id="KW-0288">FMN</keyword>
<evidence type="ECO:0000256" key="2">
    <source>
        <dbReference type="ARBA" id="ARBA00022630"/>
    </source>
</evidence>
<sequence>MVRKNLSFFTLKSSSRVLIHKGLHHSREVFNPCIGKCKFHVEVKKKKMLPTTNHHIETEIEDRTEDIAGRSGHGHRHTVDKSTRIIPDTKLGGYEFWKSIGSPKHVVAPMVDQSELAFRILAHNHGAHLAYTPMFHSKVFKNDETYRTLHFQFLENEGPVFAQFCANDPDTFVECGWLAWEMSNHKISAIDLNLGCPQRIAKKGRYGSYIMENFDLVYSLINKAHKELPVPVTAKIRIFEDIELTLKYVDTVVSAGAQVLCVHGRTRDQRGHNQNYADWEVIKLIREHVPQIPVIANGNVRMYQDVLDCLEYTGVDAVMSAEPLLCNPALFNGGTHICPIELCDQYLDICERYPPPEHSFVKRHIFHILDRPIGTQNHFRAMLGNAHNMEQYRKFVNYLKGQKETLYLDAPQYEPSIMVVRDPANHPIDKKPKGRGCQQVDLNEEEASSALDRIANTSR</sequence>
<comment type="cofactor">
    <cofactor evidence="1">
        <name>FMN</name>
        <dbReference type="ChEBI" id="CHEBI:58210"/>
    </cofactor>
</comment>
<name>A0AA88GIL6_NAELO</name>
<dbReference type="SUPFAM" id="SSF51395">
    <property type="entry name" value="FMN-linked oxidoreductases"/>
    <property type="match status" value="1"/>
</dbReference>
<evidence type="ECO:0000256" key="7">
    <source>
        <dbReference type="ARBA" id="ARBA00023027"/>
    </source>
</evidence>
<comment type="similarity">
    <text evidence="8">Belongs to the Dus family. Dus1 subfamily.</text>
</comment>